<feature type="region of interest" description="Disordered" evidence="1">
    <location>
        <begin position="52"/>
        <end position="74"/>
    </location>
</feature>
<dbReference type="AlphaFoldDB" id="A0AAW1X359"/>
<sequence>MTFWAVTTIEVLPRQLKPACLYLLHLSNLLLSIHFPSVHLLLTVQSSNTMAETTAVGSGSASSPPSPVRSSPLETEPLEILPLSTVLMAAPSTSPPPCAADT</sequence>
<dbReference type="EMBL" id="JBEDUW010000005">
    <property type="protein sequence ID" value="KAK9930122.1"/>
    <property type="molecule type" value="Genomic_DNA"/>
</dbReference>
<accession>A0AAW1X359</accession>
<reference evidence="2 3" key="1">
    <citation type="journal article" date="2023" name="G3 (Bethesda)">
        <title>A chromosome-length genome assembly and annotation of blackberry (Rubus argutus, cv. 'Hillquist').</title>
        <authorList>
            <person name="Bruna T."/>
            <person name="Aryal R."/>
            <person name="Dudchenko O."/>
            <person name="Sargent D.J."/>
            <person name="Mead D."/>
            <person name="Buti M."/>
            <person name="Cavallini A."/>
            <person name="Hytonen T."/>
            <person name="Andres J."/>
            <person name="Pham M."/>
            <person name="Weisz D."/>
            <person name="Mascagni F."/>
            <person name="Usai G."/>
            <person name="Natali L."/>
            <person name="Bassil N."/>
            <person name="Fernandez G.E."/>
            <person name="Lomsadze A."/>
            <person name="Armour M."/>
            <person name="Olukolu B."/>
            <person name="Poorten T."/>
            <person name="Britton C."/>
            <person name="Davik J."/>
            <person name="Ashrafi H."/>
            <person name="Aiden E.L."/>
            <person name="Borodovsky M."/>
            <person name="Worthington M."/>
        </authorList>
    </citation>
    <scope>NUCLEOTIDE SEQUENCE [LARGE SCALE GENOMIC DNA]</scope>
    <source>
        <strain evidence="2">PI 553951</strain>
    </source>
</reference>
<dbReference type="Proteomes" id="UP001457282">
    <property type="component" value="Unassembled WGS sequence"/>
</dbReference>
<comment type="caution">
    <text evidence="2">The sequence shown here is derived from an EMBL/GenBank/DDBJ whole genome shotgun (WGS) entry which is preliminary data.</text>
</comment>
<feature type="compositionally biased region" description="Low complexity" evidence="1">
    <location>
        <begin position="55"/>
        <end position="74"/>
    </location>
</feature>
<name>A0AAW1X359_RUBAR</name>
<proteinExistence type="predicted"/>
<gene>
    <name evidence="2" type="ORF">M0R45_027177</name>
</gene>
<evidence type="ECO:0000313" key="2">
    <source>
        <dbReference type="EMBL" id="KAK9930122.1"/>
    </source>
</evidence>
<evidence type="ECO:0000313" key="3">
    <source>
        <dbReference type="Proteomes" id="UP001457282"/>
    </source>
</evidence>
<organism evidence="2 3">
    <name type="scientific">Rubus argutus</name>
    <name type="common">Southern blackberry</name>
    <dbReference type="NCBI Taxonomy" id="59490"/>
    <lineage>
        <taxon>Eukaryota</taxon>
        <taxon>Viridiplantae</taxon>
        <taxon>Streptophyta</taxon>
        <taxon>Embryophyta</taxon>
        <taxon>Tracheophyta</taxon>
        <taxon>Spermatophyta</taxon>
        <taxon>Magnoliopsida</taxon>
        <taxon>eudicotyledons</taxon>
        <taxon>Gunneridae</taxon>
        <taxon>Pentapetalae</taxon>
        <taxon>rosids</taxon>
        <taxon>fabids</taxon>
        <taxon>Rosales</taxon>
        <taxon>Rosaceae</taxon>
        <taxon>Rosoideae</taxon>
        <taxon>Rosoideae incertae sedis</taxon>
        <taxon>Rubus</taxon>
    </lineage>
</organism>
<protein>
    <submittedName>
        <fullName evidence="2">Uncharacterized protein</fullName>
    </submittedName>
</protein>
<evidence type="ECO:0000256" key="1">
    <source>
        <dbReference type="SAM" id="MobiDB-lite"/>
    </source>
</evidence>
<keyword evidence="3" id="KW-1185">Reference proteome</keyword>